<keyword evidence="1" id="KW-1133">Transmembrane helix</keyword>
<protein>
    <submittedName>
        <fullName evidence="2">Uncharacterized protein</fullName>
    </submittedName>
</protein>
<comment type="caution">
    <text evidence="2">The sequence shown here is derived from an EMBL/GenBank/DDBJ whole genome shotgun (WGS) entry which is preliminary data.</text>
</comment>
<proteinExistence type="predicted"/>
<evidence type="ECO:0000256" key="1">
    <source>
        <dbReference type="SAM" id="Phobius"/>
    </source>
</evidence>
<dbReference type="AlphaFoldDB" id="A0A3D3RGP4"/>
<gene>
    <name evidence="2" type="ORF">DIT97_31190</name>
</gene>
<evidence type="ECO:0000313" key="3">
    <source>
        <dbReference type="Proteomes" id="UP000263642"/>
    </source>
</evidence>
<name>A0A3D3RGP4_9PLAN</name>
<keyword evidence="1" id="KW-0812">Transmembrane</keyword>
<feature type="transmembrane region" description="Helical" evidence="1">
    <location>
        <begin position="111"/>
        <end position="128"/>
    </location>
</feature>
<accession>A0A3D3RGP4</accession>
<evidence type="ECO:0000313" key="2">
    <source>
        <dbReference type="EMBL" id="HCO27252.1"/>
    </source>
</evidence>
<organism evidence="2 3">
    <name type="scientific">Gimesia maris</name>
    <dbReference type="NCBI Taxonomy" id="122"/>
    <lineage>
        <taxon>Bacteria</taxon>
        <taxon>Pseudomonadati</taxon>
        <taxon>Planctomycetota</taxon>
        <taxon>Planctomycetia</taxon>
        <taxon>Planctomycetales</taxon>
        <taxon>Planctomycetaceae</taxon>
        <taxon>Gimesia</taxon>
    </lineage>
</organism>
<reference evidence="2 3" key="1">
    <citation type="journal article" date="2018" name="Nat. Biotechnol.">
        <title>A standardized bacterial taxonomy based on genome phylogeny substantially revises the tree of life.</title>
        <authorList>
            <person name="Parks D.H."/>
            <person name="Chuvochina M."/>
            <person name="Waite D.W."/>
            <person name="Rinke C."/>
            <person name="Skarshewski A."/>
            <person name="Chaumeil P.A."/>
            <person name="Hugenholtz P."/>
        </authorList>
    </citation>
    <scope>NUCLEOTIDE SEQUENCE [LARGE SCALE GENOMIC DNA]</scope>
    <source>
        <strain evidence="2">UBA9375</strain>
    </source>
</reference>
<sequence>MVIIKFIFLAALSLLILLLGMPNVEQGRQEARNALAFNQAQKIKTGELPPDTVDPWDHAFDIEHTPSNGTIVTSHGANGTSPADGFDADDISTSMSNPPHKKTMTRRQRQFFATLALSLCPWLIAWIFRVRSKRMGLQIG</sequence>
<keyword evidence="1" id="KW-0472">Membrane</keyword>
<dbReference type="EMBL" id="DQAY01000194">
    <property type="protein sequence ID" value="HCO27252.1"/>
    <property type="molecule type" value="Genomic_DNA"/>
</dbReference>
<dbReference type="Proteomes" id="UP000263642">
    <property type="component" value="Unassembled WGS sequence"/>
</dbReference>